<dbReference type="EMBL" id="NHYD01000343">
    <property type="protein sequence ID" value="PPQ94418.1"/>
    <property type="molecule type" value="Genomic_DNA"/>
</dbReference>
<keyword evidence="4" id="KW-0808">Transferase</keyword>
<evidence type="ECO:0000313" key="8">
    <source>
        <dbReference type="EMBL" id="PPQ94418.1"/>
    </source>
</evidence>
<dbReference type="Proteomes" id="UP000283269">
    <property type="component" value="Unassembled WGS sequence"/>
</dbReference>
<dbReference type="FunCoup" id="A0A409XUL3">
    <property type="interactions" value="29"/>
</dbReference>
<keyword evidence="5" id="KW-0520">NAD</keyword>
<feature type="region of interest" description="Disordered" evidence="7">
    <location>
        <begin position="155"/>
        <end position="177"/>
    </location>
</feature>
<evidence type="ECO:0000256" key="2">
    <source>
        <dbReference type="ARBA" id="ARBA00009836"/>
    </source>
</evidence>
<dbReference type="InParanoid" id="A0A409XUL3"/>
<comment type="function">
    <text evidence="1">Catalyzes the last step of tRNA splicing, the transfer of the splice junction 2'-phosphate from ligated tRNA to NAD to produce ADP-ribose 1''-2'' cyclic phosphate.</text>
</comment>
<gene>
    <name evidence="8" type="ORF">CVT25_002509</name>
</gene>
<dbReference type="AlphaFoldDB" id="A0A409XUL3"/>
<proteinExistence type="inferred from homology"/>
<dbReference type="InterPro" id="IPR042080">
    <property type="entry name" value="RNA_2'-PTrans_N"/>
</dbReference>
<dbReference type="SUPFAM" id="SSF56399">
    <property type="entry name" value="ADP-ribosylation"/>
    <property type="match status" value="1"/>
</dbReference>
<dbReference type="PANTHER" id="PTHR12684:SF2">
    <property type="entry name" value="TRNA 2'-PHOSPHOTRANSFERASE 1"/>
    <property type="match status" value="1"/>
</dbReference>
<dbReference type="GO" id="GO:0006388">
    <property type="term" value="P:tRNA splicing, via endonucleolytic cleavage and ligation"/>
    <property type="evidence" value="ECO:0007669"/>
    <property type="project" value="TreeGrafter"/>
</dbReference>
<dbReference type="STRING" id="93625.A0A409XUL3"/>
<organism evidence="8 9">
    <name type="scientific">Psilocybe cyanescens</name>
    <dbReference type="NCBI Taxonomy" id="93625"/>
    <lineage>
        <taxon>Eukaryota</taxon>
        <taxon>Fungi</taxon>
        <taxon>Dikarya</taxon>
        <taxon>Basidiomycota</taxon>
        <taxon>Agaricomycotina</taxon>
        <taxon>Agaricomycetes</taxon>
        <taxon>Agaricomycetidae</taxon>
        <taxon>Agaricales</taxon>
        <taxon>Agaricineae</taxon>
        <taxon>Strophariaceae</taxon>
        <taxon>Psilocybe</taxon>
    </lineage>
</organism>
<evidence type="ECO:0000256" key="4">
    <source>
        <dbReference type="ARBA" id="ARBA00022679"/>
    </source>
</evidence>
<keyword evidence="9" id="KW-1185">Reference proteome</keyword>
<evidence type="ECO:0000256" key="3">
    <source>
        <dbReference type="ARBA" id="ARBA00012007"/>
    </source>
</evidence>
<dbReference type="Pfam" id="PF01885">
    <property type="entry name" value="PTS_2-RNA"/>
    <property type="match status" value="1"/>
</dbReference>
<reference evidence="8 9" key="1">
    <citation type="journal article" date="2018" name="Evol. Lett.">
        <title>Horizontal gene cluster transfer increased hallucinogenic mushroom diversity.</title>
        <authorList>
            <person name="Reynolds H.T."/>
            <person name="Vijayakumar V."/>
            <person name="Gluck-Thaler E."/>
            <person name="Korotkin H.B."/>
            <person name="Matheny P.B."/>
            <person name="Slot J.C."/>
        </authorList>
    </citation>
    <scope>NUCLEOTIDE SEQUENCE [LARGE SCALE GENOMIC DNA]</scope>
    <source>
        <strain evidence="8 9">2631</strain>
    </source>
</reference>
<dbReference type="GO" id="GO:0000215">
    <property type="term" value="F:tRNA 2'-phosphotransferase activity"/>
    <property type="evidence" value="ECO:0007669"/>
    <property type="project" value="UniProtKB-EC"/>
</dbReference>
<protein>
    <recommendedName>
        <fullName evidence="3">2'-phosphotransferase</fullName>
        <ecNumber evidence="3">2.7.1.160</ecNumber>
    </recommendedName>
</protein>
<comment type="catalytic activity">
    <reaction evidence="6">
        <text>2'-phospho-[ligated tRNA] + NAD(+) = mature tRNA + ADP-alpha-D-ribose 1'',2''-cyclic phosphate + nicotinamide</text>
        <dbReference type="Rhea" id="RHEA:23324"/>
        <dbReference type="Rhea" id="RHEA-COMP:11106"/>
        <dbReference type="Rhea" id="RHEA-COMP:11107"/>
        <dbReference type="ChEBI" id="CHEBI:17154"/>
        <dbReference type="ChEBI" id="CHEBI:57540"/>
        <dbReference type="ChEBI" id="CHEBI:76596"/>
        <dbReference type="ChEBI" id="CHEBI:82883"/>
        <dbReference type="ChEBI" id="CHEBI:85027"/>
        <dbReference type="EC" id="2.7.1.160"/>
    </reaction>
</comment>
<evidence type="ECO:0000256" key="6">
    <source>
        <dbReference type="ARBA" id="ARBA00047949"/>
    </source>
</evidence>
<dbReference type="OrthoDB" id="419694at2759"/>
<name>A0A409XUL3_PSICY</name>
<evidence type="ECO:0000256" key="5">
    <source>
        <dbReference type="ARBA" id="ARBA00023027"/>
    </source>
</evidence>
<dbReference type="Gene3D" id="3.20.170.30">
    <property type="match status" value="1"/>
</dbReference>
<feature type="compositionally biased region" description="Polar residues" evidence="7">
    <location>
        <begin position="40"/>
        <end position="61"/>
    </location>
</feature>
<dbReference type="InterPro" id="IPR002745">
    <property type="entry name" value="Ptrans_KptA/Tpt1"/>
</dbReference>
<comment type="caution">
    <text evidence="8">The sequence shown here is derived from an EMBL/GenBank/DDBJ whole genome shotgun (WGS) entry which is preliminary data.</text>
</comment>
<comment type="similarity">
    <text evidence="2">Belongs to the KptA/TPT1 family.</text>
</comment>
<dbReference type="PANTHER" id="PTHR12684">
    <property type="entry name" value="PUTATIVE PHOSPHOTRANSFERASE"/>
    <property type="match status" value="1"/>
</dbReference>
<sequence>MDPTTTSETLANLSINDQTGPSSTLDSKSTREKNVKGKAKSQNNIANGGQMQSQKANPSKSTKLRGLEKDSPEVRISKTLSWLLRHGAQDEGLVMRKDGYVKVVDLLEHPKLKAQDIDSERIKAMVKADSKQRYDLILESVDGKKLLTYGDDATPAAATPASESQAVEEGESSSIGQKAEVTSIEGGIWWIKARQGHSMKTVQLELKSIASIFDIPTGMAVHGTNRAAWQLISKQGLSKMKRNHIHLAQNIAGQNVVSGMRTSSSILIYIDVPKALESGIKFWLSDNGVVLTEGDERGFLSKRFFSKVVDIKDGELKGWEDI</sequence>
<evidence type="ECO:0000313" key="9">
    <source>
        <dbReference type="Proteomes" id="UP000283269"/>
    </source>
</evidence>
<evidence type="ECO:0000256" key="1">
    <source>
        <dbReference type="ARBA" id="ARBA00003343"/>
    </source>
</evidence>
<feature type="region of interest" description="Disordered" evidence="7">
    <location>
        <begin position="1"/>
        <end position="71"/>
    </location>
</feature>
<dbReference type="InterPro" id="IPR042081">
    <property type="entry name" value="RNA_2'-PTrans_C"/>
</dbReference>
<dbReference type="Gene3D" id="1.10.10.970">
    <property type="entry name" value="RNA 2'-phosphotransferase, Tpt1/KptA family, N-terminal domain"/>
    <property type="match status" value="1"/>
</dbReference>
<accession>A0A409XUL3</accession>
<evidence type="ECO:0000256" key="7">
    <source>
        <dbReference type="SAM" id="MobiDB-lite"/>
    </source>
</evidence>
<dbReference type="EC" id="2.7.1.160" evidence="3"/>
<feature type="compositionally biased region" description="Polar residues" evidence="7">
    <location>
        <begin position="1"/>
        <end position="27"/>
    </location>
</feature>